<dbReference type="PANTHER" id="PTHR33281:SF19">
    <property type="entry name" value="VOLTAGE-DEPENDENT ANION CHANNEL-FORMING PROTEIN YNEE"/>
    <property type="match status" value="1"/>
</dbReference>
<proteinExistence type="inferred from homology"/>
<gene>
    <name evidence="10" type="ORF">QTN47_06075</name>
</gene>
<keyword evidence="11" id="KW-1185">Reference proteome</keyword>
<comment type="caution">
    <text evidence="10">The sequence shown here is derived from an EMBL/GenBank/DDBJ whole genome shotgun (WGS) entry which is preliminary data.</text>
</comment>
<evidence type="ECO:0000256" key="1">
    <source>
        <dbReference type="ARBA" id="ARBA00004651"/>
    </source>
</evidence>
<evidence type="ECO:0000313" key="11">
    <source>
        <dbReference type="Proteomes" id="UP001560573"/>
    </source>
</evidence>
<keyword evidence="5 9" id="KW-1133">Transmembrane helix</keyword>
<keyword evidence="3" id="KW-1003">Cell membrane</keyword>
<keyword evidence="6" id="KW-0406">Ion transport</keyword>
<feature type="transmembrane region" description="Helical" evidence="9">
    <location>
        <begin position="229"/>
        <end position="248"/>
    </location>
</feature>
<evidence type="ECO:0000256" key="7">
    <source>
        <dbReference type="ARBA" id="ARBA00023136"/>
    </source>
</evidence>
<keyword evidence="7 9" id="KW-0472">Membrane</keyword>
<evidence type="ECO:0000256" key="8">
    <source>
        <dbReference type="ARBA" id="ARBA00034708"/>
    </source>
</evidence>
<keyword evidence="4 9" id="KW-0812">Transmembrane</keyword>
<dbReference type="RefSeq" id="WP_369328454.1">
    <property type="nucleotide sequence ID" value="NZ_JAULBC010000002.1"/>
</dbReference>
<feature type="transmembrane region" description="Helical" evidence="9">
    <location>
        <begin position="12"/>
        <end position="33"/>
    </location>
</feature>
<sequence length="298" mass="34516">MLLKPNLSLYRFFVITWRIDILMLCLCGIVYFVDTKLLPGLHIPVALATLMGTALAFFIAFNNNQAYDRWWEARIIWGGLVNDSRSWSRSILQYVQKDRDKEIQRRMILRHIGFLYALKASLRRTNDNQYKKFLPDDEVERVASYSNIPNAIIDEQAADLRRLYDQQMIDGYRFLGLDGLLKNFCEGMGKSERINNTVFPTTYIYFTRLFIWLLMLILTMAISEEVGPAAIFFGWAIGFVFHISHLNGMNIINPFELKAPAIPLDSITRTIEINLLQALQEKDIPAPVQPAHNNEYIL</sequence>
<reference evidence="10 11" key="1">
    <citation type="submission" date="2023-07" db="EMBL/GenBank/DDBJ databases">
        <authorList>
            <person name="Lian W.-H."/>
        </authorList>
    </citation>
    <scope>NUCLEOTIDE SEQUENCE [LARGE SCALE GENOMIC DNA]</scope>
    <source>
        <strain evidence="10 11">SYSU DXS3180</strain>
    </source>
</reference>
<name>A0ABV3ZB04_9BACT</name>
<comment type="similarity">
    <text evidence="8">Belongs to the anion channel-forming bestrophin (TC 1.A.46) family.</text>
</comment>
<dbReference type="PANTHER" id="PTHR33281">
    <property type="entry name" value="UPF0187 PROTEIN YNEE"/>
    <property type="match status" value="1"/>
</dbReference>
<dbReference type="EMBL" id="JAULBC010000002">
    <property type="protein sequence ID" value="MEX6687051.1"/>
    <property type="molecule type" value="Genomic_DNA"/>
</dbReference>
<dbReference type="InterPro" id="IPR044669">
    <property type="entry name" value="YneE/VCCN1/2-like"/>
</dbReference>
<protein>
    <submittedName>
        <fullName evidence="10">Bestrophin family ion channel</fullName>
    </submittedName>
</protein>
<evidence type="ECO:0000256" key="5">
    <source>
        <dbReference type="ARBA" id="ARBA00022989"/>
    </source>
</evidence>
<dbReference type="Proteomes" id="UP001560573">
    <property type="component" value="Unassembled WGS sequence"/>
</dbReference>
<evidence type="ECO:0000256" key="3">
    <source>
        <dbReference type="ARBA" id="ARBA00022475"/>
    </source>
</evidence>
<keyword evidence="2" id="KW-0813">Transport</keyword>
<evidence type="ECO:0000313" key="10">
    <source>
        <dbReference type="EMBL" id="MEX6687051.1"/>
    </source>
</evidence>
<feature type="transmembrane region" description="Helical" evidence="9">
    <location>
        <begin position="39"/>
        <end position="61"/>
    </location>
</feature>
<evidence type="ECO:0000256" key="4">
    <source>
        <dbReference type="ARBA" id="ARBA00022692"/>
    </source>
</evidence>
<feature type="transmembrane region" description="Helical" evidence="9">
    <location>
        <begin position="203"/>
        <end position="223"/>
    </location>
</feature>
<accession>A0ABV3ZB04</accession>
<evidence type="ECO:0000256" key="6">
    <source>
        <dbReference type="ARBA" id="ARBA00023065"/>
    </source>
</evidence>
<comment type="subcellular location">
    <subcellularLocation>
        <location evidence="1">Cell membrane</location>
        <topology evidence="1">Multi-pass membrane protein</topology>
    </subcellularLocation>
</comment>
<organism evidence="10 11">
    <name type="scientific">Danxiaibacter flavus</name>
    <dbReference type="NCBI Taxonomy" id="3049108"/>
    <lineage>
        <taxon>Bacteria</taxon>
        <taxon>Pseudomonadati</taxon>
        <taxon>Bacteroidota</taxon>
        <taxon>Chitinophagia</taxon>
        <taxon>Chitinophagales</taxon>
        <taxon>Chitinophagaceae</taxon>
        <taxon>Danxiaibacter</taxon>
    </lineage>
</organism>
<evidence type="ECO:0000256" key="9">
    <source>
        <dbReference type="SAM" id="Phobius"/>
    </source>
</evidence>
<evidence type="ECO:0000256" key="2">
    <source>
        <dbReference type="ARBA" id="ARBA00022448"/>
    </source>
</evidence>
<dbReference type="Pfam" id="PF25539">
    <property type="entry name" value="Bestrophin_2"/>
    <property type="match status" value="1"/>
</dbReference>